<dbReference type="Pfam" id="PF07179">
    <property type="entry name" value="SseB"/>
    <property type="match status" value="1"/>
</dbReference>
<keyword evidence="3" id="KW-1185">Reference proteome</keyword>
<protein>
    <recommendedName>
        <fullName evidence="1">SseB protein N-terminal domain-containing protein</fullName>
    </recommendedName>
</protein>
<reference evidence="2 3" key="1">
    <citation type="submission" date="2020-07" db="EMBL/GenBank/DDBJ databases">
        <title>Sequencing the genomes of 1000 actinobacteria strains.</title>
        <authorList>
            <person name="Klenk H.-P."/>
        </authorList>
    </citation>
    <scope>NUCLEOTIDE SEQUENCE [LARGE SCALE GENOMIC DNA]</scope>
    <source>
        <strain evidence="2 3">DSM 42178</strain>
    </source>
</reference>
<organism evidence="2 3">
    <name type="scientific">Allostreptomyces psammosilenae</name>
    <dbReference type="NCBI Taxonomy" id="1892865"/>
    <lineage>
        <taxon>Bacteria</taxon>
        <taxon>Bacillati</taxon>
        <taxon>Actinomycetota</taxon>
        <taxon>Actinomycetes</taxon>
        <taxon>Kitasatosporales</taxon>
        <taxon>Streptomycetaceae</taxon>
        <taxon>Allostreptomyces</taxon>
    </lineage>
</organism>
<dbReference type="AlphaFoldDB" id="A0A852ZR16"/>
<dbReference type="RefSeq" id="WP_179813684.1">
    <property type="nucleotide sequence ID" value="NZ_JACBZD010000001.1"/>
</dbReference>
<accession>A0A852ZR16</accession>
<name>A0A852ZR16_9ACTN</name>
<dbReference type="InterPro" id="IPR009839">
    <property type="entry name" value="SseB_N"/>
</dbReference>
<proteinExistence type="predicted"/>
<gene>
    <name evidence="2" type="ORF">FHU37_001786</name>
</gene>
<sequence length="132" mass="13748">MTETPNSEGRLPTEVALHDLATGGDQQAALSKLAAGTVLLPEAGDPEQVDAEDPRVLRLPVFEQEGNELVPVFTSEPKLAAALPQVQRYRRVPLAALGAGWPSDTLGLAVNPGDPEALTLPGAGVRALPQLA</sequence>
<evidence type="ECO:0000313" key="2">
    <source>
        <dbReference type="EMBL" id="NYI04843.1"/>
    </source>
</evidence>
<comment type="caution">
    <text evidence="2">The sequence shown here is derived from an EMBL/GenBank/DDBJ whole genome shotgun (WGS) entry which is preliminary data.</text>
</comment>
<evidence type="ECO:0000313" key="3">
    <source>
        <dbReference type="Proteomes" id="UP000567795"/>
    </source>
</evidence>
<dbReference type="Proteomes" id="UP000567795">
    <property type="component" value="Unassembled WGS sequence"/>
</dbReference>
<feature type="domain" description="SseB protein N-terminal" evidence="1">
    <location>
        <begin position="16"/>
        <end position="127"/>
    </location>
</feature>
<evidence type="ECO:0000259" key="1">
    <source>
        <dbReference type="Pfam" id="PF07179"/>
    </source>
</evidence>
<dbReference type="EMBL" id="JACBZD010000001">
    <property type="protein sequence ID" value="NYI04843.1"/>
    <property type="molecule type" value="Genomic_DNA"/>
</dbReference>